<dbReference type="EMBL" id="JBHSXX010000001">
    <property type="protein sequence ID" value="MFC6870536.1"/>
    <property type="molecule type" value="Genomic_DNA"/>
</dbReference>
<dbReference type="PANTHER" id="PTHR43408">
    <property type="entry name" value="FMN REDUCTASE (NADPH)"/>
    <property type="match status" value="1"/>
</dbReference>
<dbReference type="Pfam" id="PF03358">
    <property type="entry name" value="FMN_red"/>
    <property type="match status" value="1"/>
</dbReference>
<dbReference type="InterPro" id="IPR005025">
    <property type="entry name" value="FMN_Rdtase-like_dom"/>
</dbReference>
<evidence type="ECO:0000313" key="6">
    <source>
        <dbReference type="Proteomes" id="UP001596337"/>
    </source>
</evidence>
<dbReference type="Gene3D" id="3.40.50.360">
    <property type="match status" value="1"/>
</dbReference>
<dbReference type="InterPro" id="IPR029039">
    <property type="entry name" value="Flavoprotein-like_sf"/>
</dbReference>
<protein>
    <submittedName>
        <fullName evidence="5">NADPH-dependent FMN reductase</fullName>
        <ecNumber evidence="5">1.-.-.-</ecNumber>
    </submittedName>
</protein>
<keyword evidence="3 5" id="KW-0560">Oxidoreductase</keyword>
<dbReference type="RefSeq" id="WP_345402422.1">
    <property type="nucleotide sequence ID" value="NZ_BAABLA010000110.1"/>
</dbReference>
<dbReference type="Proteomes" id="UP001596337">
    <property type="component" value="Unassembled WGS sequence"/>
</dbReference>
<dbReference type="InterPro" id="IPR051814">
    <property type="entry name" value="NAD(P)H-dep_FMN_reductase"/>
</dbReference>
<gene>
    <name evidence="5" type="ORF">ACFQGD_25715</name>
</gene>
<evidence type="ECO:0000256" key="2">
    <source>
        <dbReference type="ARBA" id="ARBA00022643"/>
    </source>
</evidence>
<sequence>MTTTVVVGNPKPASRTLGAATMLAEALTDHAPDVTVDLTTLGARLLDWHDEGVAKAVKTIAASELTVIASPTFKATYTGLLKLFLDRFASGDGLRGVIAVPLMLGAGPAHALAPDLLLKPVLVELGAVTPAPGLYLHDNTYADDGRIAEYAGRWAPVLAALRGGKVVDE</sequence>
<dbReference type="GO" id="GO:0016491">
    <property type="term" value="F:oxidoreductase activity"/>
    <property type="evidence" value="ECO:0007669"/>
    <property type="project" value="UniProtKB-KW"/>
</dbReference>
<dbReference type="EC" id="1.-.-.-" evidence="5"/>
<evidence type="ECO:0000256" key="1">
    <source>
        <dbReference type="ARBA" id="ARBA00022630"/>
    </source>
</evidence>
<keyword evidence="6" id="KW-1185">Reference proteome</keyword>
<comment type="caution">
    <text evidence="5">The sequence shown here is derived from an EMBL/GenBank/DDBJ whole genome shotgun (WGS) entry which is preliminary data.</text>
</comment>
<proteinExistence type="predicted"/>
<reference evidence="6" key="1">
    <citation type="journal article" date="2019" name="Int. J. Syst. Evol. Microbiol.">
        <title>The Global Catalogue of Microorganisms (GCM) 10K type strain sequencing project: providing services to taxonomists for standard genome sequencing and annotation.</title>
        <authorList>
            <consortium name="The Broad Institute Genomics Platform"/>
            <consortium name="The Broad Institute Genome Sequencing Center for Infectious Disease"/>
            <person name="Wu L."/>
            <person name="Ma J."/>
        </authorList>
    </citation>
    <scope>NUCLEOTIDE SEQUENCE [LARGE SCALE GENOMIC DNA]</scope>
    <source>
        <strain evidence="6">KCTC 32255</strain>
    </source>
</reference>
<accession>A0ABW2C5B5</accession>
<name>A0ABW2C5B5_9PSEU</name>
<keyword evidence="2" id="KW-0288">FMN</keyword>
<feature type="domain" description="NADPH-dependent FMN reductase-like" evidence="4">
    <location>
        <begin position="1"/>
        <end position="135"/>
    </location>
</feature>
<evidence type="ECO:0000259" key="4">
    <source>
        <dbReference type="Pfam" id="PF03358"/>
    </source>
</evidence>
<organism evidence="5 6">
    <name type="scientific">Haloechinothrix salitolerans</name>
    <dbReference type="NCBI Taxonomy" id="926830"/>
    <lineage>
        <taxon>Bacteria</taxon>
        <taxon>Bacillati</taxon>
        <taxon>Actinomycetota</taxon>
        <taxon>Actinomycetes</taxon>
        <taxon>Pseudonocardiales</taxon>
        <taxon>Pseudonocardiaceae</taxon>
        <taxon>Haloechinothrix</taxon>
    </lineage>
</organism>
<keyword evidence="1" id="KW-0285">Flavoprotein</keyword>
<dbReference type="SUPFAM" id="SSF52218">
    <property type="entry name" value="Flavoproteins"/>
    <property type="match status" value="1"/>
</dbReference>
<evidence type="ECO:0000256" key="3">
    <source>
        <dbReference type="ARBA" id="ARBA00023002"/>
    </source>
</evidence>
<dbReference type="PANTHER" id="PTHR43408:SF2">
    <property type="entry name" value="FMN REDUCTASE (NADPH)"/>
    <property type="match status" value="1"/>
</dbReference>
<evidence type="ECO:0000313" key="5">
    <source>
        <dbReference type="EMBL" id="MFC6870536.1"/>
    </source>
</evidence>